<dbReference type="PRINTS" id="PR00094">
    <property type="entry name" value="ADENYLTKNASE"/>
</dbReference>
<dbReference type="UniPathway" id="UPA00588">
    <property type="reaction ID" value="UER00649"/>
</dbReference>
<dbReference type="EC" id="2.7.4.3" evidence="5 7"/>
<comment type="similarity">
    <text evidence="5 6">Belongs to the adenylate kinase family.</text>
</comment>
<feature type="binding site" evidence="5">
    <location>
        <position position="131"/>
    </location>
    <ligand>
        <name>AMP</name>
        <dbReference type="ChEBI" id="CHEBI:456215"/>
    </ligand>
</feature>
<feature type="binding site" evidence="5">
    <location>
        <position position="36"/>
    </location>
    <ligand>
        <name>AMP</name>
        <dbReference type="ChEBI" id="CHEBI:456215"/>
    </ligand>
</feature>
<name>A0A0G1D4Q7_9BACT</name>
<comment type="pathway">
    <text evidence="5">Purine metabolism; AMP biosynthesis via salvage pathway; AMP from ADP: step 1/1.</text>
</comment>
<dbReference type="GO" id="GO:0005737">
    <property type="term" value="C:cytoplasm"/>
    <property type="evidence" value="ECO:0007669"/>
    <property type="project" value="UniProtKB-SubCell"/>
</dbReference>
<comment type="subunit">
    <text evidence="5 7">Monomer.</text>
</comment>
<comment type="caution">
    <text evidence="8">The sequence shown here is derived from an EMBL/GenBank/DDBJ whole genome shotgun (WGS) entry which is preliminary data.</text>
</comment>
<comment type="subcellular location">
    <subcellularLocation>
        <location evidence="5 7">Cytoplasm</location>
    </subcellularLocation>
</comment>
<evidence type="ECO:0000256" key="5">
    <source>
        <dbReference type="HAMAP-Rule" id="MF_00235"/>
    </source>
</evidence>
<proteinExistence type="inferred from homology"/>
<sequence length="186" mass="20639">MNLIILGPQGSGKGTQAKLIAEKFGMIHVSSGDLLREAAKQDTDKGRLLADLLTTGQLIPFDTVLEVTEPVLLSAKNGFILDGTPRDLMQAEYLDWYLGERNIKIDKVIFLNIPRDISLARLASRAKIENRTDDTPEGIHARLDIFDNETLPVIDYFRKQGKVVDIDGTPEPQIIFADIVNKLGLI</sequence>
<feature type="binding site" evidence="5">
    <location>
        <begin position="57"/>
        <end position="59"/>
    </location>
    <ligand>
        <name>AMP</name>
        <dbReference type="ChEBI" id="CHEBI:456215"/>
    </ligand>
</feature>
<evidence type="ECO:0000256" key="2">
    <source>
        <dbReference type="ARBA" id="ARBA00022727"/>
    </source>
</evidence>
<evidence type="ECO:0000313" key="9">
    <source>
        <dbReference type="Proteomes" id="UP000033980"/>
    </source>
</evidence>
<dbReference type="HAMAP" id="MF_00235">
    <property type="entry name" value="Adenylate_kinase_Adk"/>
    <property type="match status" value="1"/>
</dbReference>
<comment type="domain">
    <text evidence="5">Consists of three domains, a large central CORE domain and two small peripheral domains, NMPbind and LID, which undergo movements during catalysis. The LID domain closes over the site of phosphoryl transfer upon ATP binding. Assembling and dissambling the active center during each catalytic cycle provides an effective means to prevent ATP hydrolysis.</text>
</comment>
<organism evidence="8 9">
    <name type="scientific">Candidatus Collierbacteria bacterium GW2011_GWC2_43_12</name>
    <dbReference type="NCBI Taxonomy" id="1618390"/>
    <lineage>
        <taxon>Bacteria</taxon>
        <taxon>Candidatus Collieribacteriota</taxon>
    </lineage>
</organism>
<evidence type="ECO:0000256" key="7">
    <source>
        <dbReference type="RuleBase" id="RU003331"/>
    </source>
</evidence>
<dbReference type="GO" id="GO:0044209">
    <property type="term" value="P:AMP salvage"/>
    <property type="evidence" value="ECO:0007669"/>
    <property type="project" value="UniProtKB-UniRule"/>
</dbReference>
<evidence type="ECO:0000313" key="8">
    <source>
        <dbReference type="EMBL" id="KKS92657.1"/>
    </source>
</evidence>
<dbReference type="GO" id="GO:0004017">
    <property type="term" value="F:AMP kinase activity"/>
    <property type="evidence" value="ECO:0007669"/>
    <property type="project" value="UniProtKB-UniRule"/>
</dbReference>
<evidence type="ECO:0000256" key="4">
    <source>
        <dbReference type="ARBA" id="ARBA00022777"/>
    </source>
</evidence>
<comment type="caution">
    <text evidence="5">Lacks conserved residue(s) required for the propagation of feature annotation.</text>
</comment>
<evidence type="ECO:0000256" key="1">
    <source>
        <dbReference type="ARBA" id="ARBA00022679"/>
    </source>
</evidence>
<keyword evidence="2 5" id="KW-0545">Nucleotide biosynthesis</keyword>
<dbReference type="CDD" id="cd01428">
    <property type="entry name" value="ADK"/>
    <property type="match status" value="1"/>
</dbReference>
<keyword evidence="4 5" id="KW-0418">Kinase</keyword>
<dbReference type="Pfam" id="PF00406">
    <property type="entry name" value="ADK"/>
    <property type="match status" value="1"/>
</dbReference>
<reference evidence="8 9" key="1">
    <citation type="journal article" date="2015" name="Nature">
        <title>rRNA introns, odd ribosomes, and small enigmatic genomes across a large radiation of phyla.</title>
        <authorList>
            <person name="Brown C.T."/>
            <person name="Hug L.A."/>
            <person name="Thomas B.C."/>
            <person name="Sharon I."/>
            <person name="Castelle C.J."/>
            <person name="Singh A."/>
            <person name="Wilkins M.J."/>
            <person name="Williams K.H."/>
            <person name="Banfield J.F."/>
        </authorList>
    </citation>
    <scope>NUCLEOTIDE SEQUENCE [LARGE SCALE GENOMIC DNA]</scope>
</reference>
<dbReference type="AlphaFoldDB" id="A0A0G1D4Q7"/>
<protein>
    <recommendedName>
        <fullName evidence="5 7">Adenylate kinase</fullName>
        <shortName evidence="5">AK</shortName>
        <ecNumber evidence="5 7">2.7.4.3</ecNumber>
    </recommendedName>
    <alternativeName>
        <fullName evidence="5">ATP-AMP transphosphorylase</fullName>
    </alternativeName>
    <alternativeName>
        <fullName evidence="5">ATP:AMP phosphotransferase</fullName>
    </alternativeName>
    <alternativeName>
        <fullName evidence="5">Adenylate monophosphate kinase</fullName>
    </alternativeName>
</protein>
<dbReference type="Gene3D" id="3.40.50.300">
    <property type="entry name" value="P-loop containing nucleotide triphosphate hydrolases"/>
    <property type="match status" value="1"/>
</dbReference>
<feature type="binding site" evidence="5">
    <location>
        <position position="125"/>
    </location>
    <ligand>
        <name>ATP</name>
        <dbReference type="ChEBI" id="CHEBI:30616"/>
    </ligand>
</feature>
<feature type="binding site" evidence="5">
    <location>
        <position position="90"/>
    </location>
    <ligand>
        <name>AMP</name>
        <dbReference type="ChEBI" id="CHEBI:456215"/>
    </ligand>
</feature>
<gene>
    <name evidence="5" type="primary">adk</name>
    <name evidence="8" type="ORF">UV68_C0039G0003</name>
</gene>
<evidence type="ECO:0000256" key="3">
    <source>
        <dbReference type="ARBA" id="ARBA00022741"/>
    </source>
</evidence>
<keyword evidence="3 5" id="KW-0547">Nucleotide-binding</keyword>
<feature type="binding site" evidence="5">
    <location>
        <position position="142"/>
    </location>
    <ligand>
        <name>AMP</name>
        <dbReference type="ChEBI" id="CHEBI:456215"/>
    </ligand>
</feature>
<feature type="binding site" evidence="5">
    <location>
        <position position="170"/>
    </location>
    <ligand>
        <name>ATP</name>
        <dbReference type="ChEBI" id="CHEBI:30616"/>
    </ligand>
</feature>
<dbReference type="Proteomes" id="UP000033980">
    <property type="component" value="Unassembled WGS sequence"/>
</dbReference>
<dbReference type="PANTHER" id="PTHR23359">
    <property type="entry name" value="NUCLEOTIDE KINASE"/>
    <property type="match status" value="1"/>
</dbReference>
<dbReference type="InterPro" id="IPR000850">
    <property type="entry name" value="Adenylat/UMP-CMP_kin"/>
</dbReference>
<keyword evidence="5" id="KW-0963">Cytoplasm</keyword>
<comment type="catalytic activity">
    <reaction evidence="5 7">
        <text>AMP + ATP = 2 ADP</text>
        <dbReference type="Rhea" id="RHEA:12973"/>
        <dbReference type="ChEBI" id="CHEBI:30616"/>
        <dbReference type="ChEBI" id="CHEBI:456215"/>
        <dbReference type="ChEBI" id="CHEBI:456216"/>
        <dbReference type="EC" id="2.7.4.3"/>
    </reaction>
</comment>
<accession>A0A0G1D4Q7</accession>
<keyword evidence="1 5" id="KW-0808">Transferase</keyword>
<keyword evidence="5 7" id="KW-0067">ATP-binding</keyword>
<feature type="region of interest" description="NMP" evidence="5">
    <location>
        <begin position="30"/>
        <end position="59"/>
    </location>
</feature>
<feature type="binding site" evidence="5">
    <location>
        <position position="31"/>
    </location>
    <ligand>
        <name>AMP</name>
        <dbReference type="ChEBI" id="CHEBI:456215"/>
    </ligand>
</feature>
<comment type="function">
    <text evidence="5">Catalyzes the reversible transfer of the terminal phosphate group between ATP and AMP. Plays an important role in cellular energy homeostasis and in adenine nucleotide metabolism.</text>
</comment>
<dbReference type="GO" id="GO:0005524">
    <property type="term" value="F:ATP binding"/>
    <property type="evidence" value="ECO:0007669"/>
    <property type="project" value="UniProtKB-UniRule"/>
</dbReference>
<dbReference type="SUPFAM" id="SSF52540">
    <property type="entry name" value="P-loop containing nucleoside triphosphate hydrolases"/>
    <property type="match status" value="1"/>
</dbReference>
<evidence type="ECO:0000256" key="6">
    <source>
        <dbReference type="RuleBase" id="RU003330"/>
    </source>
</evidence>
<dbReference type="InterPro" id="IPR027417">
    <property type="entry name" value="P-loop_NTPase"/>
</dbReference>
<dbReference type="PATRIC" id="fig|1618390.3.peg.709"/>
<dbReference type="EMBL" id="LCFK01000039">
    <property type="protein sequence ID" value="KKS92657.1"/>
    <property type="molecule type" value="Genomic_DNA"/>
</dbReference>
<feature type="binding site" evidence="5">
    <location>
        <begin position="10"/>
        <end position="15"/>
    </location>
    <ligand>
        <name>ATP</name>
        <dbReference type="ChEBI" id="CHEBI:30616"/>
    </ligand>
</feature>